<dbReference type="AlphaFoldDB" id="A0A0N5AIA7"/>
<sequence length="134" mass="15765">MRIKYDKMSYTVLDQQQIIRSICLDTEVMRNETFRALCEKARVLQQEVEYSFSDLRALWDTMLIIKAFAKLTGSFDKDFPDFLFCKYLLSRNHVVEKYHELSQKIVAMLDTINDLKSVRFDTLVTPLPINVSIT</sequence>
<proteinExistence type="predicted"/>
<name>A0A0N5AIA7_9BILA</name>
<dbReference type="WBParaSite" id="SMUV_0000414601-mRNA-1">
    <property type="protein sequence ID" value="SMUV_0000414601-mRNA-1"/>
    <property type="gene ID" value="SMUV_0000414601"/>
</dbReference>
<organism evidence="1 2">
    <name type="scientific">Syphacia muris</name>
    <dbReference type="NCBI Taxonomy" id="451379"/>
    <lineage>
        <taxon>Eukaryota</taxon>
        <taxon>Metazoa</taxon>
        <taxon>Ecdysozoa</taxon>
        <taxon>Nematoda</taxon>
        <taxon>Chromadorea</taxon>
        <taxon>Rhabditida</taxon>
        <taxon>Spirurina</taxon>
        <taxon>Oxyuridomorpha</taxon>
        <taxon>Oxyuroidea</taxon>
        <taxon>Oxyuridae</taxon>
        <taxon>Syphacia</taxon>
    </lineage>
</organism>
<evidence type="ECO:0000313" key="2">
    <source>
        <dbReference type="WBParaSite" id="SMUV_0000414601-mRNA-1"/>
    </source>
</evidence>
<protein>
    <submittedName>
        <fullName evidence="2">NR LBD domain-containing protein</fullName>
    </submittedName>
</protein>
<evidence type="ECO:0000313" key="1">
    <source>
        <dbReference type="Proteomes" id="UP000046393"/>
    </source>
</evidence>
<accession>A0A0N5AIA7</accession>
<dbReference type="Proteomes" id="UP000046393">
    <property type="component" value="Unplaced"/>
</dbReference>
<keyword evidence="1" id="KW-1185">Reference proteome</keyword>
<reference evidence="2" key="1">
    <citation type="submission" date="2017-02" db="UniProtKB">
        <authorList>
            <consortium name="WormBaseParasite"/>
        </authorList>
    </citation>
    <scope>IDENTIFICATION</scope>
</reference>